<name>A0ABD2MUW3_9CUCU</name>
<reference evidence="1 2" key="1">
    <citation type="journal article" date="2021" name="BMC Biol.">
        <title>Horizontally acquired antibacterial genes associated with adaptive radiation of ladybird beetles.</title>
        <authorList>
            <person name="Li H.S."/>
            <person name="Tang X.F."/>
            <person name="Huang Y.H."/>
            <person name="Xu Z.Y."/>
            <person name="Chen M.L."/>
            <person name="Du X.Y."/>
            <person name="Qiu B.Y."/>
            <person name="Chen P.T."/>
            <person name="Zhang W."/>
            <person name="Slipinski A."/>
            <person name="Escalona H.E."/>
            <person name="Waterhouse R.M."/>
            <person name="Zwick A."/>
            <person name="Pang H."/>
        </authorList>
    </citation>
    <scope>NUCLEOTIDE SEQUENCE [LARGE SCALE GENOMIC DNA]</scope>
    <source>
        <strain evidence="1">SYSU2018</strain>
    </source>
</reference>
<accession>A0ABD2MUW3</accession>
<protein>
    <submittedName>
        <fullName evidence="1">Uncharacterized protein</fullName>
    </submittedName>
</protein>
<organism evidence="1 2">
    <name type="scientific">Cryptolaemus montrouzieri</name>
    <dbReference type="NCBI Taxonomy" id="559131"/>
    <lineage>
        <taxon>Eukaryota</taxon>
        <taxon>Metazoa</taxon>
        <taxon>Ecdysozoa</taxon>
        <taxon>Arthropoda</taxon>
        <taxon>Hexapoda</taxon>
        <taxon>Insecta</taxon>
        <taxon>Pterygota</taxon>
        <taxon>Neoptera</taxon>
        <taxon>Endopterygota</taxon>
        <taxon>Coleoptera</taxon>
        <taxon>Polyphaga</taxon>
        <taxon>Cucujiformia</taxon>
        <taxon>Coccinelloidea</taxon>
        <taxon>Coccinellidae</taxon>
        <taxon>Scymninae</taxon>
        <taxon>Scymnini</taxon>
        <taxon>Cryptolaemus</taxon>
    </lineage>
</organism>
<proteinExistence type="predicted"/>
<comment type="caution">
    <text evidence="1">The sequence shown here is derived from an EMBL/GenBank/DDBJ whole genome shotgun (WGS) entry which is preliminary data.</text>
</comment>
<dbReference type="Proteomes" id="UP001516400">
    <property type="component" value="Unassembled WGS sequence"/>
</dbReference>
<dbReference type="AlphaFoldDB" id="A0ABD2MUW3"/>
<evidence type="ECO:0000313" key="1">
    <source>
        <dbReference type="EMBL" id="KAL3269921.1"/>
    </source>
</evidence>
<sequence length="107" mass="12596">MNLNPRVGKSLAFLNISSTSSFSFYNCNFLFYPSQLLTFPHFYPLNCYTYFKLYARVVKKCVCEMLHLSGSRVRLDHNLLYILDRRAKSQFSLKLNSLNLPYGRQHN</sequence>
<keyword evidence="2" id="KW-1185">Reference proteome</keyword>
<gene>
    <name evidence="1" type="ORF">HHI36_008978</name>
</gene>
<dbReference type="EMBL" id="JABFTP020000021">
    <property type="protein sequence ID" value="KAL3269921.1"/>
    <property type="molecule type" value="Genomic_DNA"/>
</dbReference>
<evidence type="ECO:0000313" key="2">
    <source>
        <dbReference type="Proteomes" id="UP001516400"/>
    </source>
</evidence>